<name>X1IXG4_9ZZZZ</name>
<protein>
    <submittedName>
        <fullName evidence="1">Uncharacterized protein</fullName>
    </submittedName>
</protein>
<accession>X1IXG4</accession>
<evidence type="ECO:0000313" key="1">
    <source>
        <dbReference type="EMBL" id="GAH73930.1"/>
    </source>
</evidence>
<comment type="caution">
    <text evidence="1">The sequence shown here is derived from an EMBL/GenBank/DDBJ whole genome shotgun (WGS) entry which is preliminary data.</text>
</comment>
<reference evidence="1" key="1">
    <citation type="journal article" date="2014" name="Front. Microbiol.">
        <title>High frequency of phylogenetically diverse reductive dehalogenase-homologous genes in deep subseafloor sedimentary metagenomes.</title>
        <authorList>
            <person name="Kawai M."/>
            <person name="Futagami T."/>
            <person name="Toyoda A."/>
            <person name="Takaki Y."/>
            <person name="Nishi S."/>
            <person name="Hori S."/>
            <person name="Arai W."/>
            <person name="Tsubouchi T."/>
            <person name="Morono Y."/>
            <person name="Uchiyama I."/>
            <person name="Ito T."/>
            <person name="Fujiyama A."/>
            <person name="Inagaki F."/>
            <person name="Takami H."/>
        </authorList>
    </citation>
    <scope>NUCLEOTIDE SEQUENCE</scope>
    <source>
        <strain evidence="1">Expedition CK06-06</strain>
    </source>
</reference>
<sequence>MVTKSKEQKGRKGDKMLAHLTPGEIVIPRPFAEDDDFRAVLAELFRENNADLEEFIVGSGKNKINPETGYMEFGFWGEIFKPFKAIGKWVGGLFKGPKIDIPKPPPLPPPVATPTEISAQAMKVGETERRRLRGRRGRASTVLTPGFLAPARTTWPGLKQTLG</sequence>
<gene>
    <name evidence="1" type="ORF">S03H2_53434</name>
</gene>
<dbReference type="EMBL" id="BARU01034012">
    <property type="protein sequence ID" value="GAH73930.1"/>
    <property type="molecule type" value="Genomic_DNA"/>
</dbReference>
<dbReference type="AlphaFoldDB" id="X1IXG4"/>
<proteinExistence type="predicted"/>
<organism evidence="1">
    <name type="scientific">marine sediment metagenome</name>
    <dbReference type="NCBI Taxonomy" id="412755"/>
    <lineage>
        <taxon>unclassified sequences</taxon>
        <taxon>metagenomes</taxon>
        <taxon>ecological metagenomes</taxon>
    </lineage>
</organism>